<dbReference type="KEGG" id="pgri:PgNI_07030"/>
<proteinExistence type="predicted"/>
<evidence type="ECO:0000313" key="1">
    <source>
        <dbReference type="Proteomes" id="UP000515153"/>
    </source>
</evidence>
<sequence>MFGVFFVQGSIMRGKVVWREDPDDLMLKRLDDTKV</sequence>
<accession>A0A6P8B0N9</accession>
<keyword evidence="1" id="KW-1185">Reference proteome</keyword>
<reference evidence="2" key="1">
    <citation type="journal article" date="2019" name="Mol. Biol. Evol.">
        <title>Blast fungal genomes show frequent chromosomal changes, gene gains and losses, and effector gene turnover.</title>
        <authorList>
            <person name="Gomez Luciano L.B."/>
            <person name="Jason Tsai I."/>
            <person name="Chuma I."/>
            <person name="Tosa Y."/>
            <person name="Chen Y.H."/>
            <person name="Li J.Y."/>
            <person name="Li M.Y."/>
            <person name="Jade Lu M.Y."/>
            <person name="Nakayashiki H."/>
            <person name="Li W.H."/>
        </authorList>
    </citation>
    <scope>NUCLEOTIDE SEQUENCE</scope>
    <source>
        <strain evidence="2">NI907</strain>
    </source>
</reference>
<gene>
    <name evidence="2" type="ORF">PgNI_07030</name>
</gene>
<evidence type="ECO:0000313" key="2">
    <source>
        <dbReference type="RefSeq" id="XP_030980717.1"/>
    </source>
</evidence>
<protein>
    <submittedName>
        <fullName evidence="2">Uncharacterized protein</fullName>
    </submittedName>
</protein>
<reference evidence="2" key="2">
    <citation type="submission" date="2019-10" db="EMBL/GenBank/DDBJ databases">
        <authorList>
            <consortium name="NCBI Genome Project"/>
        </authorList>
    </citation>
    <scope>NUCLEOTIDE SEQUENCE</scope>
    <source>
        <strain evidence="2">NI907</strain>
    </source>
</reference>
<dbReference type="GeneID" id="41961957"/>
<dbReference type="AlphaFoldDB" id="A0A6P8B0N9"/>
<dbReference type="RefSeq" id="XP_030980717.1">
    <property type="nucleotide sequence ID" value="XM_031127048.1"/>
</dbReference>
<reference evidence="2" key="3">
    <citation type="submission" date="2025-08" db="UniProtKB">
        <authorList>
            <consortium name="RefSeq"/>
        </authorList>
    </citation>
    <scope>IDENTIFICATION</scope>
    <source>
        <strain evidence="2">NI907</strain>
    </source>
</reference>
<dbReference type="Proteomes" id="UP000515153">
    <property type="component" value="Unplaced"/>
</dbReference>
<organism evidence="1 2">
    <name type="scientific">Pyricularia grisea</name>
    <name type="common">Crabgrass-specific blast fungus</name>
    <name type="synonym">Magnaporthe grisea</name>
    <dbReference type="NCBI Taxonomy" id="148305"/>
    <lineage>
        <taxon>Eukaryota</taxon>
        <taxon>Fungi</taxon>
        <taxon>Dikarya</taxon>
        <taxon>Ascomycota</taxon>
        <taxon>Pezizomycotina</taxon>
        <taxon>Sordariomycetes</taxon>
        <taxon>Sordariomycetidae</taxon>
        <taxon>Magnaporthales</taxon>
        <taxon>Pyriculariaceae</taxon>
        <taxon>Pyricularia</taxon>
    </lineage>
</organism>
<name>A0A6P8B0N9_PYRGI</name>